<evidence type="ECO:0000313" key="3">
    <source>
        <dbReference type="EMBL" id="GGF27657.1"/>
    </source>
</evidence>
<evidence type="ECO:0000256" key="2">
    <source>
        <dbReference type="SAM" id="SignalP"/>
    </source>
</evidence>
<reference evidence="3" key="2">
    <citation type="submission" date="2020-09" db="EMBL/GenBank/DDBJ databases">
        <authorList>
            <person name="Sun Q."/>
            <person name="Zhou Y."/>
        </authorList>
    </citation>
    <scope>NUCLEOTIDE SEQUENCE</scope>
    <source>
        <strain evidence="3">CGMCC 1.12153</strain>
    </source>
</reference>
<comment type="caution">
    <text evidence="3">The sequence shown here is derived from an EMBL/GenBank/DDBJ whole genome shotgun (WGS) entry which is preliminary data.</text>
</comment>
<keyword evidence="4" id="KW-1185">Reference proteome</keyword>
<dbReference type="PROSITE" id="PS51257">
    <property type="entry name" value="PROKAR_LIPOPROTEIN"/>
    <property type="match status" value="1"/>
</dbReference>
<reference evidence="3" key="1">
    <citation type="journal article" date="2014" name="Int. J. Syst. Evol. Microbiol.">
        <title>Complete genome sequence of Corynebacterium casei LMG S-19264T (=DSM 44701T), isolated from a smear-ripened cheese.</title>
        <authorList>
            <consortium name="US DOE Joint Genome Institute (JGI-PGF)"/>
            <person name="Walter F."/>
            <person name="Albersmeier A."/>
            <person name="Kalinowski J."/>
            <person name="Ruckert C."/>
        </authorList>
    </citation>
    <scope>NUCLEOTIDE SEQUENCE</scope>
    <source>
        <strain evidence="3">CGMCC 1.12153</strain>
    </source>
</reference>
<proteinExistence type="predicted"/>
<protein>
    <recommendedName>
        <fullName evidence="5">Lipoprotein</fullName>
    </recommendedName>
</protein>
<feature type="region of interest" description="Disordered" evidence="1">
    <location>
        <begin position="19"/>
        <end position="38"/>
    </location>
</feature>
<evidence type="ECO:0000256" key="1">
    <source>
        <dbReference type="SAM" id="MobiDB-lite"/>
    </source>
</evidence>
<name>A0A917EXP2_HALAA</name>
<sequence>MKKYLALFGLAALIGCSQDTSASDSNKEEQPSPQDLEDQLREEAIPLEFAFVNAGEVEGGEKVSIQGTISAEETSDEGTAFTVTTKEESGYGSYTVEKEDEDAEYTVQDIVEVYGTYRGTDEAGTPVIEGTIIEGIK</sequence>
<dbReference type="RefSeq" id="WP_188378163.1">
    <property type="nucleotide sequence ID" value="NZ_BMEL01000003.1"/>
</dbReference>
<dbReference type="Proteomes" id="UP000660110">
    <property type="component" value="Unassembled WGS sequence"/>
</dbReference>
<feature type="signal peptide" evidence="2">
    <location>
        <begin position="1"/>
        <end position="22"/>
    </location>
</feature>
<feature type="chain" id="PRO_5037172261" description="Lipoprotein" evidence="2">
    <location>
        <begin position="23"/>
        <end position="137"/>
    </location>
</feature>
<accession>A0A917EXP2</accession>
<evidence type="ECO:0000313" key="4">
    <source>
        <dbReference type="Proteomes" id="UP000660110"/>
    </source>
</evidence>
<organism evidence="3 4">
    <name type="scientific">Halobacillus andaensis</name>
    <dbReference type="NCBI Taxonomy" id="1176239"/>
    <lineage>
        <taxon>Bacteria</taxon>
        <taxon>Bacillati</taxon>
        <taxon>Bacillota</taxon>
        <taxon>Bacilli</taxon>
        <taxon>Bacillales</taxon>
        <taxon>Bacillaceae</taxon>
        <taxon>Halobacillus</taxon>
    </lineage>
</organism>
<gene>
    <name evidence="3" type="ORF">GCM10010954_28450</name>
</gene>
<dbReference type="AlphaFoldDB" id="A0A917EXP2"/>
<evidence type="ECO:0008006" key="5">
    <source>
        <dbReference type="Google" id="ProtNLM"/>
    </source>
</evidence>
<dbReference type="EMBL" id="BMEL01000003">
    <property type="protein sequence ID" value="GGF27657.1"/>
    <property type="molecule type" value="Genomic_DNA"/>
</dbReference>
<keyword evidence="2" id="KW-0732">Signal</keyword>